<feature type="chain" id="PRO_5010500807" evidence="1">
    <location>
        <begin position="21"/>
        <end position="256"/>
    </location>
</feature>
<evidence type="ECO:0000313" key="6">
    <source>
        <dbReference type="Proteomes" id="UP000011016"/>
    </source>
</evidence>
<feature type="domain" description="DM13" evidence="2">
    <location>
        <begin position="55"/>
        <end position="150"/>
    </location>
</feature>
<evidence type="ECO:0000313" key="5">
    <source>
        <dbReference type="Proteomes" id="UP000006078"/>
    </source>
</evidence>
<dbReference type="OrthoDB" id="4751481at2"/>
<feature type="signal peptide" evidence="1">
    <location>
        <begin position="1"/>
        <end position="20"/>
    </location>
</feature>
<accession>I7KJJ2</accession>
<comment type="caution">
    <text evidence="3">The sequence shown here is derived from an EMBL/GenBank/DDBJ whole genome shotgun (WGS) entry which is preliminary data.</text>
</comment>
<dbReference type="PATRIC" id="fig|883169.3.peg.1066"/>
<reference evidence="4 5" key="2">
    <citation type="submission" date="2012-08" db="EMBL/GenBank/DDBJ databases">
        <title>The Genome Sequence of Turicella otitidis ATCC 51513.</title>
        <authorList>
            <consortium name="The Broad Institute Genome Sequencing Platform"/>
            <person name="Earl A."/>
            <person name="Ward D."/>
            <person name="Feldgarden M."/>
            <person name="Gevers D."/>
            <person name="Huys G."/>
            <person name="Walker B."/>
            <person name="Young S.K."/>
            <person name="Zeng Q."/>
            <person name="Gargeya S."/>
            <person name="Fitzgerald M."/>
            <person name="Haas B."/>
            <person name="Abouelleil A."/>
            <person name="Alvarado L."/>
            <person name="Arachchi H.M."/>
            <person name="Berlin A.M."/>
            <person name="Chapman S.B."/>
            <person name="Goldberg J."/>
            <person name="Griggs A."/>
            <person name="Gujja S."/>
            <person name="Hansen M."/>
            <person name="Howarth C."/>
            <person name="Imamovic A."/>
            <person name="Larimer J."/>
            <person name="McCowen C."/>
            <person name="Montmayeur A."/>
            <person name="Murphy C."/>
            <person name="Neiman D."/>
            <person name="Pearson M."/>
            <person name="Priest M."/>
            <person name="Roberts A."/>
            <person name="Saif S."/>
            <person name="Shea T."/>
            <person name="Sisk P."/>
            <person name="Sykes S."/>
            <person name="Wortman J."/>
            <person name="Nusbaum C."/>
            <person name="Birren B."/>
        </authorList>
    </citation>
    <scope>NUCLEOTIDE SEQUENCE [LARGE SCALE GENOMIC DNA]</scope>
    <source>
        <strain evidence="4 5">ATCC 51513</strain>
    </source>
</reference>
<dbReference type="PROSITE" id="PS51257">
    <property type="entry name" value="PROKAR_LIPOPROTEIN"/>
    <property type="match status" value="1"/>
</dbReference>
<evidence type="ECO:0000259" key="2">
    <source>
        <dbReference type="PROSITE" id="PS51549"/>
    </source>
</evidence>
<evidence type="ECO:0000313" key="4">
    <source>
        <dbReference type="EMBL" id="EJZ81968.1"/>
    </source>
</evidence>
<dbReference type="STRING" id="29321.AAV33_06285"/>
<dbReference type="Pfam" id="PF10517">
    <property type="entry name" value="DM13"/>
    <property type="match status" value="2"/>
</dbReference>
<feature type="domain" description="DM13" evidence="2">
    <location>
        <begin position="161"/>
        <end position="256"/>
    </location>
</feature>
<reference evidence="3 6" key="1">
    <citation type="journal article" date="2012" name="J. Bacteriol.">
        <title>Draft Genome Sequence of Turicella otitidis ATCC 51513, Isolated from Middle Ear Fluid from a Child with Otitis Media.</title>
        <authorList>
            <person name="Brinkrolf K."/>
            <person name="Schneider J."/>
            <person name="Knecht M."/>
            <person name="Ruckert C."/>
            <person name="Tauch A."/>
        </authorList>
    </citation>
    <scope>NUCLEOTIDE SEQUENCE [LARGE SCALE GENOMIC DNA]</scope>
    <source>
        <strain evidence="3 6">ATCC 51513</strain>
    </source>
</reference>
<dbReference type="EMBL" id="AHAE01000048">
    <property type="protein sequence ID" value="EJZ81968.1"/>
    <property type="molecule type" value="Genomic_DNA"/>
</dbReference>
<proteinExistence type="predicted"/>
<dbReference type="RefSeq" id="WP_004600994.1">
    <property type="nucleotide sequence ID" value="NZ_HF541867.1"/>
</dbReference>
<dbReference type="PROSITE" id="PS51549">
    <property type="entry name" value="DM13"/>
    <property type="match status" value="2"/>
</dbReference>
<dbReference type="InterPro" id="IPR019545">
    <property type="entry name" value="DM13_domain"/>
</dbReference>
<evidence type="ECO:0000313" key="3">
    <source>
        <dbReference type="EMBL" id="CCI83645.1"/>
    </source>
</evidence>
<keyword evidence="5" id="KW-1185">Reference proteome</keyword>
<dbReference type="eggNOG" id="COG1672">
    <property type="taxonomic scope" value="Bacteria"/>
</dbReference>
<dbReference type="AlphaFoldDB" id="I7KJJ2"/>
<protein>
    <submittedName>
        <fullName evidence="3">Putative secreted protein</fullName>
    </submittedName>
</protein>
<gene>
    <name evidence="3" type="ORF">BN46_0916</name>
    <name evidence="4" type="ORF">HMPREF9719_01104</name>
</gene>
<evidence type="ECO:0000256" key="1">
    <source>
        <dbReference type="SAM" id="SignalP"/>
    </source>
</evidence>
<dbReference type="Proteomes" id="UP000011016">
    <property type="component" value="Unassembled WGS sequence"/>
</dbReference>
<sequence length="256" mass="26352">MRSSLLTATAAVSLALPLLAACGSDEEMPAEMSSKASATTSAPSKMMSAAAERAGMFEGLNDKSVEGTATIKDGKLMLSGFSSDEGPDLHLYLANGTDEKAVEAGKELGAVAFDEAEQSFDLDGVDADKYSHVVIHCDKAKAVFGAAKLAEEGDMPAAKGAMFEGLNDKSVEGTAAVAGGMVKLAGFSSDEAPDLHLYLANGTDEKAVEAGKELGAVAFDEAEQTFKLDVADAAMYSHLVVHCDKAKTVFGAAKLA</sequence>
<keyword evidence="1" id="KW-0732">Signal</keyword>
<name>I7KJJ2_9CORY</name>
<dbReference type="EMBL" id="CAJZ01000123">
    <property type="protein sequence ID" value="CCI83645.1"/>
    <property type="molecule type" value="Genomic_DNA"/>
</dbReference>
<dbReference type="Proteomes" id="UP000006078">
    <property type="component" value="Unassembled WGS sequence"/>
</dbReference>
<dbReference type="HOGENOM" id="CLU_1076892_0_0_11"/>
<organism evidence="3 6">
    <name type="scientific">Corynebacterium otitidis ATCC 51513</name>
    <dbReference type="NCBI Taxonomy" id="883169"/>
    <lineage>
        <taxon>Bacteria</taxon>
        <taxon>Bacillati</taxon>
        <taxon>Actinomycetota</taxon>
        <taxon>Actinomycetes</taxon>
        <taxon>Mycobacteriales</taxon>
        <taxon>Corynebacteriaceae</taxon>
        <taxon>Corynebacterium</taxon>
    </lineage>
</organism>